<sequence length="473" mass="51666">MHPTQTIPVDMAPRYPTMVPQDPSSSIIQLILLVSPDSLDIKSKQIHVDFKEVINTPYSIDLNTTYGSVEGSVSDRTEFRVLMIMGGFQPERLAQAEKKAKGIVEKPVKVNLPRISPDGMEEALNPLQGKEEILSQLLSRLHMKGDYQLKLLSSTALFSLIADLFRDSLDLFIERVAESLVLLLSIGADQKSEMIEQIMAEFVAYVLRIALPGQLKSDIRTCNVLYDLLLILSGLSGSSETAQDAEWTQMWETEIKDDDAYKKELLDQEEGDEKAPYSAAVVAPVVSEVVVVTAVVKMEDAPPESSLAASGAITSGLKMITKGVFDSSQNGLQKGASRDNNTRHVGSIRATAATQVAVTSIDLGAVTLAYERTDERTGFDLSYDLNIWLFGVHEAIVLDDKLPSQNTLANEALRIGNEAPRLDVKLVSQNDSVGDEEELCSLSGGDYENDESVSMYCLGASLGITLDGTCRKK</sequence>
<organism evidence="1 2">
    <name type="scientific">Tanacetum coccineum</name>
    <dbReference type="NCBI Taxonomy" id="301880"/>
    <lineage>
        <taxon>Eukaryota</taxon>
        <taxon>Viridiplantae</taxon>
        <taxon>Streptophyta</taxon>
        <taxon>Embryophyta</taxon>
        <taxon>Tracheophyta</taxon>
        <taxon>Spermatophyta</taxon>
        <taxon>Magnoliopsida</taxon>
        <taxon>eudicotyledons</taxon>
        <taxon>Gunneridae</taxon>
        <taxon>Pentapetalae</taxon>
        <taxon>asterids</taxon>
        <taxon>campanulids</taxon>
        <taxon>Asterales</taxon>
        <taxon>Asteraceae</taxon>
        <taxon>Asteroideae</taxon>
        <taxon>Anthemideae</taxon>
        <taxon>Anthemidinae</taxon>
        <taxon>Tanacetum</taxon>
    </lineage>
</organism>
<dbReference type="EMBL" id="BQNB010009180">
    <property type="protein sequence ID" value="GJS59864.1"/>
    <property type="molecule type" value="Genomic_DNA"/>
</dbReference>
<proteinExistence type="predicted"/>
<gene>
    <name evidence="1" type="ORF">Tco_0654648</name>
</gene>
<dbReference type="Proteomes" id="UP001151760">
    <property type="component" value="Unassembled WGS sequence"/>
</dbReference>
<comment type="caution">
    <text evidence="1">The sequence shown here is derived from an EMBL/GenBank/DDBJ whole genome shotgun (WGS) entry which is preliminary data.</text>
</comment>
<evidence type="ECO:0000313" key="2">
    <source>
        <dbReference type="Proteomes" id="UP001151760"/>
    </source>
</evidence>
<accession>A0ABQ4X3T1</accession>
<keyword evidence="2" id="KW-1185">Reference proteome</keyword>
<evidence type="ECO:0000313" key="1">
    <source>
        <dbReference type="EMBL" id="GJS59864.1"/>
    </source>
</evidence>
<protein>
    <submittedName>
        <fullName evidence="1">Uncharacterized protein</fullName>
    </submittedName>
</protein>
<reference evidence="1" key="1">
    <citation type="journal article" date="2022" name="Int. J. Mol. Sci.">
        <title>Draft Genome of Tanacetum Coccineum: Genomic Comparison of Closely Related Tanacetum-Family Plants.</title>
        <authorList>
            <person name="Yamashiro T."/>
            <person name="Shiraishi A."/>
            <person name="Nakayama K."/>
            <person name="Satake H."/>
        </authorList>
    </citation>
    <scope>NUCLEOTIDE SEQUENCE</scope>
</reference>
<reference evidence="1" key="2">
    <citation type="submission" date="2022-01" db="EMBL/GenBank/DDBJ databases">
        <authorList>
            <person name="Yamashiro T."/>
            <person name="Shiraishi A."/>
            <person name="Satake H."/>
            <person name="Nakayama K."/>
        </authorList>
    </citation>
    <scope>NUCLEOTIDE SEQUENCE</scope>
</reference>
<name>A0ABQ4X3T1_9ASTR</name>